<keyword evidence="2" id="KW-1003">Cell membrane</keyword>
<evidence type="ECO:0000256" key="6">
    <source>
        <dbReference type="SAM" id="MobiDB-lite"/>
    </source>
</evidence>
<sequence length="357" mass="38680">MSFAASFDDFQRRHPKAGFPLAVIYKYVDDQGGYLAALITYYAFVSLFPLLLLFTTILGWLLQNNTALKDQILNTAFEQIPVIGSQLHDPEGLTGGTTTVVVGLVGAAYGALGVSVATQNAMNTIWGVPRNSRPNPITVRLRGAALLVSIGLALIILVGINIAATHLGDGWQTLSPYVGVLLGTAVFVVLFRHGTARPVRVRDVLPGAVLAALGWQGLQVFGAVYITRVVARSRDVTGVFAVVLGLIAFLYLAAVLIVVCLEIDAVRVDRLYPRSLLTEFTDNVHLLSGDVAAYTRYAQMQRLKGFQKIAVTFRNPLDEPPNDPPHTDTAPLDAPSTDLPELGTELRTEPIRRPPRD</sequence>
<gene>
    <name evidence="8" type="ORF">ACH46_03935</name>
</gene>
<feature type="region of interest" description="Disordered" evidence="6">
    <location>
        <begin position="317"/>
        <end position="357"/>
    </location>
</feature>
<feature type="transmembrane region" description="Helical" evidence="7">
    <location>
        <begin position="204"/>
        <end position="226"/>
    </location>
</feature>
<feature type="transmembrane region" description="Helical" evidence="7">
    <location>
        <begin position="238"/>
        <end position="261"/>
    </location>
</feature>
<name>A0A0N9N772_9ACTN</name>
<dbReference type="AlphaFoldDB" id="A0A0N9N772"/>
<dbReference type="InterPro" id="IPR017039">
    <property type="entry name" value="Virul_fac_BrkB"/>
</dbReference>
<accession>A0A0N9N772</accession>
<dbReference type="STRING" id="1136941.ACH46_03935"/>
<comment type="subcellular location">
    <subcellularLocation>
        <location evidence="1">Cell membrane</location>
        <topology evidence="1">Multi-pass membrane protein</topology>
    </subcellularLocation>
</comment>
<keyword evidence="3 7" id="KW-0812">Transmembrane</keyword>
<dbReference type="EMBL" id="CP011853">
    <property type="protein sequence ID" value="ALG83812.1"/>
    <property type="molecule type" value="Genomic_DNA"/>
</dbReference>
<keyword evidence="9" id="KW-1185">Reference proteome</keyword>
<dbReference type="RefSeq" id="WP_062391773.1">
    <property type="nucleotide sequence ID" value="NZ_CP011853.1"/>
</dbReference>
<evidence type="ECO:0000256" key="7">
    <source>
        <dbReference type="SAM" id="Phobius"/>
    </source>
</evidence>
<evidence type="ECO:0000313" key="9">
    <source>
        <dbReference type="Proteomes" id="UP000063789"/>
    </source>
</evidence>
<feature type="transmembrane region" description="Helical" evidence="7">
    <location>
        <begin position="39"/>
        <end position="62"/>
    </location>
</feature>
<dbReference type="PANTHER" id="PTHR30213">
    <property type="entry name" value="INNER MEMBRANE PROTEIN YHJD"/>
    <property type="match status" value="1"/>
</dbReference>
<dbReference type="PANTHER" id="PTHR30213:SF1">
    <property type="entry name" value="INNER MEMBRANE PROTEIN YHJD"/>
    <property type="match status" value="1"/>
</dbReference>
<evidence type="ECO:0000256" key="4">
    <source>
        <dbReference type="ARBA" id="ARBA00022989"/>
    </source>
</evidence>
<protein>
    <submittedName>
        <fullName evidence="8">Ribonuclease BN</fullName>
    </submittedName>
</protein>
<dbReference type="OrthoDB" id="3349406at2"/>
<feature type="compositionally biased region" description="Basic and acidic residues" evidence="6">
    <location>
        <begin position="344"/>
        <end position="357"/>
    </location>
</feature>
<evidence type="ECO:0000256" key="5">
    <source>
        <dbReference type="ARBA" id="ARBA00023136"/>
    </source>
</evidence>
<reference evidence="9" key="1">
    <citation type="submission" date="2015-06" db="EMBL/GenBank/DDBJ databases">
        <title>Complete genome sequence and metabolic analysis of phthalate degradation pathway in Gordonia sp. QH-11.</title>
        <authorList>
            <person name="Jin D."/>
            <person name="Kong X."/>
            <person name="Bai Z."/>
        </authorList>
    </citation>
    <scope>NUCLEOTIDE SEQUENCE [LARGE SCALE GENOMIC DNA]</scope>
    <source>
        <strain evidence="9">QH-11</strain>
    </source>
</reference>
<feature type="transmembrane region" description="Helical" evidence="7">
    <location>
        <begin position="174"/>
        <end position="192"/>
    </location>
</feature>
<evidence type="ECO:0000313" key="8">
    <source>
        <dbReference type="EMBL" id="ALG83812.1"/>
    </source>
</evidence>
<dbReference type="Proteomes" id="UP000063789">
    <property type="component" value="Chromosome"/>
</dbReference>
<evidence type="ECO:0000256" key="2">
    <source>
        <dbReference type="ARBA" id="ARBA00022475"/>
    </source>
</evidence>
<keyword evidence="4 7" id="KW-1133">Transmembrane helix</keyword>
<feature type="transmembrane region" description="Helical" evidence="7">
    <location>
        <begin position="143"/>
        <end position="162"/>
    </location>
</feature>
<dbReference type="GO" id="GO:0005886">
    <property type="term" value="C:plasma membrane"/>
    <property type="evidence" value="ECO:0007669"/>
    <property type="project" value="UniProtKB-SubCell"/>
</dbReference>
<dbReference type="KEGG" id="goq:ACH46_03935"/>
<reference evidence="8 9" key="2">
    <citation type="journal article" date="2017" name="Int. J. Syst. Evol. Microbiol.">
        <title>Gordonia phthalatica sp. nov., a di-n-butyl phthalate-degrading bacterium isolated from activated sludge.</title>
        <authorList>
            <person name="Jin D."/>
            <person name="Kong X."/>
            <person name="Jia M."/>
            <person name="Yu X."/>
            <person name="Wang X."/>
            <person name="Zhuang X."/>
            <person name="Deng Y."/>
            <person name="Bai Z."/>
        </authorList>
    </citation>
    <scope>NUCLEOTIDE SEQUENCE [LARGE SCALE GENOMIC DNA]</scope>
    <source>
        <strain evidence="8 9">QH-11</strain>
    </source>
</reference>
<evidence type="ECO:0000256" key="3">
    <source>
        <dbReference type="ARBA" id="ARBA00022692"/>
    </source>
</evidence>
<evidence type="ECO:0000256" key="1">
    <source>
        <dbReference type="ARBA" id="ARBA00004651"/>
    </source>
</evidence>
<organism evidence="8 9">
    <name type="scientific">Gordonia phthalatica</name>
    <dbReference type="NCBI Taxonomy" id="1136941"/>
    <lineage>
        <taxon>Bacteria</taxon>
        <taxon>Bacillati</taxon>
        <taxon>Actinomycetota</taxon>
        <taxon>Actinomycetes</taxon>
        <taxon>Mycobacteriales</taxon>
        <taxon>Gordoniaceae</taxon>
        <taxon>Gordonia</taxon>
    </lineage>
</organism>
<dbReference type="Pfam" id="PF03631">
    <property type="entry name" value="Virul_fac_BrkB"/>
    <property type="match status" value="1"/>
</dbReference>
<keyword evidence="5 7" id="KW-0472">Membrane</keyword>
<dbReference type="PATRIC" id="fig|1136941.3.peg.797"/>
<proteinExistence type="predicted"/>